<keyword evidence="2" id="KW-1185">Reference proteome</keyword>
<reference evidence="1 2" key="1">
    <citation type="journal article" date="2019" name="Int. J. Syst. Evol. Microbiol.">
        <title>The Global Catalogue of Microorganisms (GCM) 10K type strain sequencing project: providing services to taxonomists for standard genome sequencing and annotation.</title>
        <authorList>
            <consortium name="The Broad Institute Genomics Platform"/>
            <consortium name="The Broad Institute Genome Sequencing Center for Infectious Disease"/>
            <person name="Wu L."/>
            <person name="Ma J."/>
        </authorList>
    </citation>
    <scope>NUCLEOTIDE SEQUENCE [LARGE SCALE GENOMIC DNA]</scope>
    <source>
        <strain evidence="1 2">JCM 6833</strain>
    </source>
</reference>
<accession>A0ABN3R0S5</accession>
<sequence length="61" mass="6424">MGDVRNTAGSVNAKVYALAFAAAQTGVWRRTACATARGRDSLPLKGRMEYLHESAAALLGT</sequence>
<comment type="caution">
    <text evidence="1">The sequence shown here is derived from an EMBL/GenBank/DDBJ whole genome shotgun (WGS) entry which is preliminary data.</text>
</comment>
<dbReference type="EMBL" id="BAAATD010000035">
    <property type="protein sequence ID" value="GAA2640247.1"/>
    <property type="molecule type" value="Genomic_DNA"/>
</dbReference>
<gene>
    <name evidence="1" type="ORF">GCM10010411_95650</name>
</gene>
<protein>
    <submittedName>
        <fullName evidence="1">Uncharacterized protein</fullName>
    </submittedName>
</protein>
<name>A0ABN3R0S5_9ACTN</name>
<proteinExistence type="predicted"/>
<dbReference type="Proteomes" id="UP001501509">
    <property type="component" value="Unassembled WGS sequence"/>
</dbReference>
<organism evidence="1 2">
    <name type="scientific">Actinomadura fulvescens</name>
    <dbReference type="NCBI Taxonomy" id="46160"/>
    <lineage>
        <taxon>Bacteria</taxon>
        <taxon>Bacillati</taxon>
        <taxon>Actinomycetota</taxon>
        <taxon>Actinomycetes</taxon>
        <taxon>Streptosporangiales</taxon>
        <taxon>Thermomonosporaceae</taxon>
        <taxon>Actinomadura</taxon>
    </lineage>
</organism>
<evidence type="ECO:0000313" key="2">
    <source>
        <dbReference type="Proteomes" id="UP001501509"/>
    </source>
</evidence>
<dbReference type="RefSeq" id="WP_344549455.1">
    <property type="nucleotide sequence ID" value="NZ_BAAATD010000035.1"/>
</dbReference>
<evidence type="ECO:0000313" key="1">
    <source>
        <dbReference type="EMBL" id="GAA2640247.1"/>
    </source>
</evidence>